<dbReference type="AlphaFoldDB" id="A0A9Q9UVD5"/>
<name>A0A9Q9UVD5_MOOP1</name>
<proteinExistence type="predicted"/>
<accession>A0A9Q9UVD5</accession>
<dbReference type="Proteomes" id="UP000176944">
    <property type="component" value="Chromosome"/>
</dbReference>
<sequence length="45" mass="4929">MGGTRKTALHHYTSNPEIAVITFNNQVGGVSPVYFYPGTYNKIPS</sequence>
<reference evidence="1" key="1">
    <citation type="journal article" date="2017" name="Proc. Natl. Acad. Sci. U.S.A.">
        <title>Comparative genomics uncovers the prolific and distinctive metabolic potential of the cyanobacterial genus Moorea.</title>
        <authorList>
            <person name="Leao T."/>
            <person name="Castelao G."/>
            <person name="Korobeynikov A."/>
            <person name="Monroe E.A."/>
            <person name="Podell S."/>
            <person name="Glukhov E."/>
            <person name="Allen E.E."/>
            <person name="Gerwick W.H."/>
            <person name="Gerwick L."/>
        </authorList>
    </citation>
    <scope>NUCLEOTIDE SEQUENCE</scope>
    <source>
        <strain evidence="1">JHB</strain>
    </source>
</reference>
<reference evidence="1" key="2">
    <citation type="submission" date="2022-10" db="EMBL/GenBank/DDBJ databases">
        <authorList>
            <person name="Ngo T.-E."/>
        </authorList>
    </citation>
    <scope>NUCLEOTIDE SEQUENCE</scope>
    <source>
        <strain evidence="1">JHB</strain>
    </source>
</reference>
<dbReference type="EMBL" id="CP017708">
    <property type="protein sequence ID" value="WAN68718.1"/>
    <property type="molecule type" value="Genomic_DNA"/>
</dbReference>
<evidence type="ECO:0000313" key="1">
    <source>
        <dbReference type="EMBL" id="WAN68718.1"/>
    </source>
</evidence>
<organism evidence="1">
    <name type="scientific">Moorena producens (strain JHB)</name>
    <dbReference type="NCBI Taxonomy" id="1454205"/>
    <lineage>
        <taxon>Bacteria</taxon>
        <taxon>Bacillati</taxon>
        <taxon>Cyanobacteriota</taxon>
        <taxon>Cyanophyceae</taxon>
        <taxon>Coleofasciculales</taxon>
        <taxon>Coleofasciculaceae</taxon>
        <taxon>Moorena</taxon>
    </lineage>
</organism>
<gene>
    <name evidence="1" type="ORF">BJP36_40865</name>
</gene>
<protein>
    <submittedName>
        <fullName evidence="1">Uncharacterized protein</fullName>
    </submittedName>
</protein>